<dbReference type="AlphaFoldDB" id="A0A2R3ZAL3"/>
<dbReference type="CDD" id="cd16377">
    <property type="entry name" value="23S_rRNA_IVP_like"/>
    <property type="match status" value="1"/>
</dbReference>
<dbReference type="NCBIfam" id="TIGR02436">
    <property type="entry name" value="four helix bundle protein"/>
    <property type="match status" value="1"/>
</dbReference>
<name>A0A2R3ZAL3_9FLAO</name>
<evidence type="ECO:0000313" key="2">
    <source>
        <dbReference type="Proteomes" id="UP000241507"/>
    </source>
</evidence>
<keyword evidence="2" id="KW-1185">Reference proteome</keyword>
<dbReference type="KEGG" id="grs:C7S20_05810"/>
<dbReference type="OrthoDB" id="9811959at2"/>
<dbReference type="PANTHER" id="PTHR38471:SF2">
    <property type="entry name" value="FOUR HELIX BUNDLE PROTEIN"/>
    <property type="match status" value="1"/>
</dbReference>
<accession>A0A2R3ZAL3</accession>
<dbReference type="SUPFAM" id="SSF158446">
    <property type="entry name" value="IVS-encoded protein-like"/>
    <property type="match status" value="1"/>
</dbReference>
<dbReference type="InterPro" id="IPR012657">
    <property type="entry name" value="23S_rRNA-intervening_sequence"/>
</dbReference>
<reference evidence="2" key="1">
    <citation type="submission" date="2018-03" db="EMBL/GenBank/DDBJ databases">
        <title>Gramella fulva sp. nov., isolated from a dry surface of tidal flat.</title>
        <authorList>
            <person name="Hwang S.H."/>
            <person name="Hwang W.M."/>
            <person name="Kang K."/>
            <person name="Ahn T.-Y."/>
        </authorList>
    </citation>
    <scope>NUCLEOTIDE SEQUENCE [LARGE SCALE GENOMIC DNA]</scope>
    <source>
        <strain evidence="2">SH35</strain>
    </source>
</reference>
<dbReference type="Pfam" id="PF05635">
    <property type="entry name" value="23S_rRNA_IVP"/>
    <property type="match status" value="1"/>
</dbReference>
<sequence length="118" mass="13463">MNQFNFEKLEVYQKSLDFSDLVYAITKTFPKEELYGLTSQFRRAAVSISLNIAEGSGGSKKEFARYLNLASNSLKECIVCVTISKRQGFITSEQEIKLRFSLTEISKMLAGLRKYLNQ</sequence>
<dbReference type="Gene3D" id="1.20.1440.60">
    <property type="entry name" value="23S rRNA-intervening sequence"/>
    <property type="match status" value="1"/>
</dbReference>
<dbReference type="InterPro" id="IPR036583">
    <property type="entry name" value="23S_rRNA_IVS_sf"/>
</dbReference>
<protein>
    <submittedName>
        <fullName evidence="1">Four helix bundle protein</fullName>
    </submittedName>
</protein>
<dbReference type="Proteomes" id="UP000241507">
    <property type="component" value="Chromosome"/>
</dbReference>
<gene>
    <name evidence="1" type="ORF">C7S20_05810</name>
</gene>
<dbReference type="EMBL" id="CP028136">
    <property type="protein sequence ID" value="AVR47343.1"/>
    <property type="molecule type" value="Genomic_DNA"/>
</dbReference>
<dbReference type="PANTHER" id="PTHR38471">
    <property type="entry name" value="FOUR HELIX BUNDLE PROTEIN"/>
    <property type="match status" value="1"/>
</dbReference>
<organism evidence="1 2">
    <name type="scientific">Christiangramia fulva</name>
    <dbReference type="NCBI Taxonomy" id="2126553"/>
    <lineage>
        <taxon>Bacteria</taxon>
        <taxon>Pseudomonadati</taxon>
        <taxon>Bacteroidota</taxon>
        <taxon>Flavobacteriia</taxon>
        <taxon>Flavobacteriales</taxon>
        <taxon>Flavobacteriaceae</taxon>
        <taxon>Christiangramia</taxon>
    </lineage>
</organism>
<evidence type="ECO:0000313" key="1">
    <source>
        <dbReference type="EMBL" id="AVR47343.1"/>
    </source>
</evidence>
<dbReference type="RefSeq" id="WP_107014110.1">
    <property type="nucleotide sequence ID" value="NZ_CP028136.1"/>
</dbReference>
<proteinExistence type="predicted"/>